<evidence type="ECO:0000313" key="3">
    <source>
        <dbReference type="Proteomes" id="UP000507163"/>
    </source>
</evidence>
<keyword evidence="2" id="KW-0418">Kinase</keyword>
<protein>
    <submittedName>
        <fullName evidence="2">Cyclin dependent kinase binding protein, putative</fullName>
    </submittedName>
</protein>
<dbReference type="GO" id="GO:0016301">
    <property type="term" value="F:kinase activity"/>
    <property type="evidence" value="ECO:0007669"/>
    <property type="project" value="UniProtKB-KW"/>
</dbReference>
<reference evidence="2 3" key="1">
    <citation type="submission" date="2016-08" db="EMBL/GenBank/DDBJ databases">
        <authorList>
            <consortium name="Pathogen Informatics"/>
        </authorList>
    </citation>
    <scope>NUCLEOTIDE SEQUENCE [LARGE SCALE GENOMIC DNA]</scope>
    <source>
        <strain evidence="2 3">AJ</strain>
    </source>
</reference>
<proteinExistence type="predicted"/>
<dbReference type="PANTHER" id="PTHR22896:SF0">
    <property type="entry name" value="CYCLIN N-TERMINAL DOMAIN-CONTAINING PROTEIN"/>
    <property type="match status" value="1"/>
</dbReference>
<accession>A0A1C6Y740</accession>
<name>A0A1C6Y740_PLACU</name>
<dbReference type="AlphaFoldDB" id="A0A1C6Y740"/>
<dbReference type="Proteomes" id="UP000507163">
    <property type="component" value="Chromosome 1"/>
</dbReference>
<dbReference type="PANTHER" id="PTHR22896">
    <property type="entry name" value="CDK5 AND ABL1 ENZYME SUBSTRATE 1"/>
    <property type="match status" value="1"/>
</dbReference>
<gene>
    <name evidence="2" type="ORF">PCHAJ_000008600</name>
</gene>
<sequence length="592" mass="70132">MKDGDYFNVYDEFFKDAYTFLNTTIETKRDSIDISSSSESDLEEKNKIKKKKYMNENSISKASDKIDGNIKKENNKYIYFHLNTYDKDKHLNDNVNTKYIKKNKYINKKSNSRIVSGINNGEGFDVNNRIPSNIRIDVRNFNNTNSTSLSQTEFGMRQNKYTDHSIMNRGIPKILMSYKNDYNICLSYNMGPGNVWNDVNVTSYKKRNNMYGESISDIEHGNIKEEYSIDQKDQNNFLNFLYKWIVPNNTKKIGSDELISSHKKRLQISYTNKQRENEYNNAISDFHENRDDMLESGNNKNDHNLSSNLYYLDGYEYNYNNLNLDKTNFYNDKNIDRDIFEENKKDKEKINKKNSFNFNNTKRIKKKKKNKGISYEHLLTPSKYEYDAFCLFNPRFKQGKHHTVLCLQSYNVSIIPFVKPKKLKEEVNELFSEINPWIHKSLTLSKLRNLKIDLFNLINHIPEIDISTISCAWVFFERLVMKGHVHKGNRKLYAATCLILSLKFYQHDDIHILEKLLVYIQKLDKKENLTPSLIFSVEFTLYKLLDFSLQHTYEHIRLHIHQYLEAKELKFEDVYGTSEDTYLVQMPNSKND</sequence>
<dbReference type="InterPro" id="IPR006671">
    <property type="entry name" value="Cyclin_N"/>
</dbReference>
<organism evidence="2 3">
    <name type="scientific">Plasmodium chabaudi chabaudi</name>
    <dbReference type="NCBI Taxonomy" id="31271"/>
    <lineage>
        <taxon>Eukaryota</taxon>
        <taxon>Sar</taxon>
        <taxon>Alveolata</taxon>
        <taxon>Apicomplexa</taxon>
        <taxon>Aconoidasida</taxon>
        <taxon>Haemosporida</taxon>
        <taxon>Plasmodiidae</taxon>
        <taxon>Plasmodium</taxon>
        <taxon>Plasmodium (Vinckeia)</taxon>
    </lineage>
</organism>
<keyword evidence="2" id="KW-0808">Transferase</keyword>
<dbReference type="SUPFAM" id="SSF47954">
    <property type="entry name" value="Cyclin-like"/>
    <property type="match status" value="1"/>
</dbReference>
<evidence type="ECO:0000259" key="1">
    <source>
        <dbReference type="Pfam" id="PF00134"/>
    </source>
</evidence>
<dbReference type="Gene3D" id="1.10.472.10">
    <property type="entry name" value="Cyclin-like"/>
    <property type="match status" value="1"/>
</dbReference>
<dbReference type="GO" id="GO:0051726">
    <property type="term" value="P:regulation of cell cycle"/>
    <property type="evidence" value="ECO:0007669"/>
    <property type="project" value="InterPro"/>
</dbReference>
<evidence type="ECO:0000313" key="2">
    <source>
        <dbReference type="EMBL" id="SCM19062.1"/>
    </source>
</evidence>
<dbReference type="InterPro" id="IPR012388">
    <property type="entry name" value="CABLES1/2"/>
</dbReference>
<feature type="domain" description="Cyclin N-terminal" evidence="1">
    <location>
        <begin position="440"/>
        <end position="549"/>
    </location>
</feature>
<dbReference type="CDD" id="cd20556">
    <property type="entry name" value="CYCLIN_CABLES"/>
    <property type="match status" value="1"/>
</dbReference>
<dbReference type="EMBL" id="LT608167">
    <property type="protein sequence ID" value="SCM19062.1"/>
    <property type="molecule type" value="Genomic_DNA"/>
</dbReference>
<dbReference type="InterPro" id="IPR036915">
    <property type="entry name" value="Cyclin-like_sf"/>
</dbReference>
<dbReference type="Pfam" id="PF00134">
    <property type="entry name" value="Cyclin_N"/>
    <property type="match status" value="1"/>
</dbReference>